<keyword evidence="7" id="KW-1133">Transmembrane helix</keyword>
<dbReference type="CDD" id="cd07326">
    <property type="entry name" value="M56_BlaR1_MecR1_like"/>
    <property type="match status" value="1"/>
</dbReference>
<dbReference type="EMBL" id="JADEXP010000001">
    <property type="protein sequence ID" value="MBE9065109.1"/>
    <property type="molecule type" value="Genomic_DNA"/>
</dbReference>
<keyword evidence="4 6" id="KW-0862">Zinc</keyword>
<dbReference type="PANTHER" id="PTHR34978">
    <property type="entry name" value="POSSIBLE SENSOR-TRANSDUCER PROTEIN BLAR"/>
    <property type="match status" value="1"/>
</dbReference>
<accession>A0A928WX88</accession>
<dbReference type="AlphaFoldDB" id="A0A928WX88"/>
<evidence type="ECO:0000256" key="4">
    <source>
        <dbReference type="ARBA" id="ARBA00022833"/>
    </source>
</evidence>
<evidence type="ECO:0000313" key="9">
    <source>
        <dbReference type="EMBL" id="MBE9065109.1"/>
    </source>
</evidence>
<evidence type="ECO:0000256" key="1">
    <source>
        <dbReference type="ARBA" id="ARBA00022670"/>
    </source>
</evidence>
<name>A0A928WX88_LEPEC</name>
<comment type="similarity">
    <text evidence="6">Belongs to the peptidase M48 family.</text>
</comment>
<keyword evidence="3 6" id="KW-0378">Hydrolase</keyword>
<dbReference type="PANTHER" id="PTHR34978:SF3">
    <property type="entry name" value="SLR0241 PROTEIN"/>
    <property type="match status" value="1"/>
</dbReference>
<sequence>MMHMSLLVGAIAMAILLRLALTHRCLQNSHWLAVLSLLVVPPLLLMTTAMAIIIMGPHGHAFTPLERWLSYGIAWFFVLISGGLLVHLGWQAYNSILHIQQYPQQLVQKTPSRVLDDDTVFSAQIGLWSSEMVISQGLLDTLDREHLAAVIAHEKAHHYYRDTFWFFWLGWLRRLSSWLPYTEDLWQELLLLREIRADNWATQFVERLTLAESLVQVIAAPLSPVTVANFSCTTPSSRLSRRIDALLSETTDYGFTPQWSWITSGCCAGIALGLIPLFSIPFHY</sequence>
<keyword evidence="7" id="KW-0472">Membrane</keyword>
<dbReference type="Pfam" id="PF01435">
    <property type="entry name" value="Peptidase_M48"/>
    <property type="match status" value="1"/>
</dbReference>
<keyword evidence="7" id="KW-0812">Transmembrane</keyword>
<protein>
    <submittedName>
        <fullName evidence="9">M56 family metallopeptidase</fullName>
    </submittedName>
</protein>
<evidence type="ECO:0000256" key="2">
    <source>
        <dbReference type="ARBA" id="ARBA00022723"/>
    </source>
</evidence>
<comment type="cofactor">
    <cofactor evidence="6">
        <name>Zn(2+)</name>
        <dbReference type="ChEBI" id="CHEBI:29105"/>
    </cofactor>
    <text evidence="6">Binds 1 zinc ion per subunit.</text>
</comment>
<keyword evidence="2" id="KW-0479">Metal-binding</keyword>
<evidence type="ECO:0000256" key="7">
    <source>
        <dbReference type="SAM" id="Phobius"/>
    </source>
</evidence>
<evidence type="ECO:0000256" key="5">
    <source>
        <dbReference type="ARBA" id="ARBA00023049"/>
    </source>
</evidence>
<evidence type="ECO:0000256" key="3">
    <source>
        <dbReference type="ARBA" id="ARBA00022801"/>
    </source>
</evidence>
<gene>
    <name evidence="9" type="ORF">IQ260_00370</name>
</gene>
<feature type="domain" description="Peptidase M48" evidence="8">
    <location>
        <begin position="119"/>
        <end position="163"/>
    </location>
</feature>
<evidence type="ECO:0000256" key="6">
    <source>
        <dbReference type="RuleBase" id="RU003983"/>
    </source>
</evidence>
<proteinExistence type="inferred from homology"/>
<feature type="transmembrane region" description="Helical" evidence="7">
    <location>
        <begin position="259"/>
        <end position="280"/>
    </location>
</feature>
<comment type="caution">
    <text evidence="9">The sequence shown here is derived from an EMBL/GenBank/DDBJ whole genome shotgun (WGS) entry which is preliminary data.</text>
</comment>
<dbReference type="InterPro" id="IPR001915">
    <property type="entry name" value="Peptidase_M48"/>
</dbReference>
<evidence type="ECO:0000313" key="10">
    <source>
        <dbReference type="Proteomes" id="UP000615026"/>
    </source>
</evidence>
<dbReference type="GO" id="GO:0004222">
    <property type="term" value="F:metalloendopeptidase activity"/>
    <property type="evidence" value="ECO:0007669"/>
    <property type="project" value="InterPro"/>
</dbReference>
<organism evidence="9 10">
    <name type="scientific">Leptolyngbya cf. ectocarpi LEGE 11479</name>
    <dbReference type="NCBI Taxonomy" id="1828722"/>
    <lineage>
        <taxon>Bacteria</taxon>
        <taxon>Bacillati</taxon>
        <taxon>Cyanobacteriota</taxon>
        <taxon>Cyanophyceae</taxon>
        <taxon>Leptolyngbyales</taxon>
        <taxon>Leptolyngbyaceae</taxon>
        <taxon>Leptolyngbya group</taxon>
        <taxon>Leptolyngbya</taxon>
    </lineage>
</organism>
<evidence type="ECO:0000259" key="8">
    <source>
        <dbReference type="Pfam" id="PF01435"/>
    </source>
</evidence>
<keyword evidence="10" id="KW-1185">Reference proteome</keyword>
<dbReference type="GO" id="GO:0006508">
    <property type="term" value="P:proteolysis"/>
    <property type="evidence" value="ECO:0007669"/>
    <property type="project" value="UniProtKB-KW"/>
</dbReference>
<dbReference type="RefSeq" id="WP_193989785.1">
    <property type="nucleotide sequence ID" value="NZ_JADEXP010000001.1"/>
</dbReference>
<keyword evidence="1 6" id="KW-0645">Protease</keyword>
<dbReference type="GO" id="GO:0046872">
    <property type="term" value="F:metal ion binding"/>
    <property type="evidence" value="ECO:0007669"/>
    <property type="project" value="UniProtKB-KW"/>
</dbReference>
<feature type="transmembrane region" description="Helical" evidence="7">
    <location>
        <begin position="32"/>
        <end position="56"/>
    </location>
</feature>
<dbReference type="Gene3D" id="3.30.2010.10">
    <property type="entry name" value="Metalloproteases ('zincins'), catalytic domain"/>
    <property type="match status" value="1"/>
</dbReference>
<keyword evidence="5 6" id="KW-0482">Metalloprotease</keyword>
<dbReference type="InterPro" id="IPR052173">
    <property type="entry name" value="Beta-lactam_resp_regulator"/>
</dbReference>
<reference evidence="9" key="1">
    <citation type="submission" date="2020-10" db="EMBL/GenBank/DDBJ databases">
        <authorList>
            <person name="Castelo-Branco R."/>
            <person name="Eusebio N."/>
            <person name="Adriana R."/>
            <person name="Vieira A."/>
            <person name="Brugerolle De Fraissinette N."/>
            <person name="Rezende De Castro R."/>
            <person name="Schneider M.P."/>
            <person name="Vasconcelos V."/>
            <person name="Leao P.N."/>
        </authorList>
    </citation>
    <scope>NUCLEOTIDE SEQUENCE</scope>
    <source>
        <strain evidence="9">LEGE 11479</strain>
    </source>
</reference>
<feature type="transmembrane region" description="Helical" evidence="7">
    <location>
        <begin position="68"/>
        <end position="90"/>
    </location>
</feature>
<dbReference type="Proteomes" id="UP000615026">
    <property type="component" value="Unassembled WGS sequence"/>
</dbReference>